<reference evidence="1 2" key="1">
    <citation type="submission" date="2020-06" db="EMBL/GenBank/DDBJ databases">
        <title>Characterization of fructooligosaccharide metabolism and fructooligosaccharide-degrading enzymes in human commensal butyrate producers.</title>
        <authorList>
            <person name="Tanno H."/>
            <person name="Fujii T."/>
            <person name="Hirano K."/>
            <person name="Maeno S."/>
            <person name="Tonozuka T."/>
            <person name="Sakamoto M."/>
            <person name="Ohkuma M."/>
            <person name="Tochio T."/>
            <person name="Endo A."/>
        </authorList>
    </citation>
    <scope>NUCLEOTIDE SEQUENCE [LARGE SCALE GENOMIC DNA]</scope>
    <source>
        <strain evidence="1 2">JCM 31056</strain>
    </source>
</reference>
<dbReference type="Proteomes" id="UP000620147">
    <property type="component" value="Unassembled WGS sequence"/>
</dbReference>
<dbReference type="PANTHER" id="PTHR35145">
    <property type="entry name" value="CYTOPLASMIC PROTEIN-RELATED"/>
    <property type="match status" value="1"/>
</dbReference>
<dbReference type="Gene3D" id="3.90.1150.30">
    <property type="match status" value="1"/>
</dbReference>
<evidence type="ECO:0000313" key="2">
    <source>
        <dbReference type="Proteomes" id="UP000620147"/>
    </source>
</evidence>
<proteinExistence type="predicted"/>
<dbReference type="PANTHER" id="PTHR35145:SF1">
    <property type="entry name" value="CYTOPLASMIC PROTEIN"/>
    <property type="match status" value="1"/>
</dbReference>
<evidence type="ECO:0008006" key="3">
    <source>
        <dbReference type="Google" id="ProtNLM"/>
    </source>
</evidence>
<dbReference type="Pfam" id="PF04237">
    <property type="entry name" value="YjbR"/>
    <property type="match status" value="1"/>
</dbReference>
<gene>
    <name evidence="1" type="ORF">BUFA31_08110</name>
</gene>
<sequence>MDRTALEKYIRNNYGTEPDHPWIKYPNYGVFRHSSNKKWFAVIMDVPKVKLGLQGEEVLQVVNFKCDPILIGSLLGEKGFFPAYHMSKASWITVALDGSVADDKMKLLLDMSFEATAPKTHKK</sequence>
<dbReference type="InterPro" id="IPR038056">
    <property type="entry name" value="YjbR-like_sf"/>
</dbReference>
<comment type="caution">
    <text evidence="1">The sequence shown here is derived from an EMBL/GenBank/DDBJ whole genome shotgun (WGS) entry which is preliminary data.</text>
</comment>
<keyword evidence="2" id="KW-1185">Reference proteome</keyword>
<dbReference type="InterPro" id="IPR058532">
    <property type="entry name" value="YjbR/MT2646/Rv2570-like"/>
</dbReference>
<name>A0ABQ1DY37_9FIRM</name>
<dbReference type="SUPFAM" id="SSF142906">
    <property type="entry name" value="YjbR-like"/>
    <property type="match status" value="1"/>
</dbReference>
<dbReference type="InterPro" id="IPR007351">
    <property type="entry name" value="YjbR"/>
</dbReference>
<protein>
    <recommendedName>
        <fullName evidence="3">MmcQ protein</fullName>
    </recommendedName>
</protein>
<dbReference type="EMBL" id="BLYJ01000007">
    <property type="protein sequence ID" value="GFO87647.1"/>
    <property type="molecule type" value="Genomic_DNA"/>
</dbReference>
<accession>A0ABQ1DY37</accession>
<evidence type="ECO:0000313" key="1">
    <source>
        <dbReference type="EMBL" id="GFO87647.1"/>
    </source>
</evidence>
<dbReference type="RefSeq" id="WP_188885654.1">
    <property type="nucleotide sequence ID" value="NZ_BLYJ01000007.1"/>
</dbReference>
<organism evidence="1 2">
    <name type="scientific">Butyricicoccus faecihominis</name>
    <dbReference type="NCBI Taxonomy" id="1712515"/>
    <lineage>
        <taxon>Bacteria</taxon>
        <taxon>Bacillati</taxon>
        <taxon>Bacillota</taxon>
        <taxon>Clostridia</taxon>
        <taxon>Eubacteriales</taxon>
        <taxon>Butyricicoccaceae</taxon>
        <taxon>Butyricicoccus</taxon>
    </lineage>
</organism>